<evidence type="ECO:0000256" key="3">
    <source>
        <dbReference type="ARBA" id="ARBA00022448"/>
    </source>
</evidence>
<evidence type="ECO:0000256" key="23">
    <source>
        <dbReference type="ARBA" id="ARBA00045709"/>
    </source>
</evidence>
<evidence type="ECO:0000259" key="27">
    <source>
        <dbReference type="PROSITE" id="PS50850"/>
    </source>
</evidence>
<evidence type="ECO:0000256" key="18">
    <source>
        <dbReference type="ARBA" id="ARBA00044912"/>
    </source>
</evidence>
<keyword evidence="7" id="KW-0458">Lysosome</keyword>
<evidence type="ECO:0000256" key="19">
    <source>
        <dbReference type="ARBA" id="ARBA00044919"/>
    </source>
</evidence>
<evidence type="ECO:0000256" key="12">
    <source>
        <dbReference type="ARBA" id="ARBA00044891"/>
    </source>
</evidence>
<dbReference type="CDD" id="cd17340">
    <property type="entry name" value="MFS_MFSD1"/>
    <property type="match status" value="1"/>
</dbReference>
<evidence type="ECO:0000256" key="21">
    <source>
        <dbReference type="ARBA" id="ARBA00044985"/>
    </source>
</evidence>
<comment type="catalytic activity">
    <reaction evidence="17">
        <text>L-arginyl-glycine(out) = L-arginyl-glycine(in)</text>
        <dbReference type="Rhea" id="RHEA:79391"/>
        <dbReference type="ChEBI" id="CHEBI:229955"/>
    </reaction>
</comment>
<evidence type="ECO:0000256" key="24">
    <source>
        <dbReference type="ARBA" id="ARBA00046376"/>
    </source>
</evidence>
<keyword evidence="4 26" id="KW-0812">Transmembrane</keyword>
<feature type="transmembrane region" description="Helical" evidence="26">
    <location>
        <begin position="239"/>
        <end position="260"/>
    </location>
</feature>
<evidence type="ECO:0000256" key="11">
    <source>
        <dbReference type="ARBA" id="ARBA00044884"/>
    </source>
</evidence>
<comment type="catalytic activity">
    <reaction evidence="16">
        <text>L-lysyl-L-lysine(out) = L-lysyl-L-lysine(in)</text>
        <dbReference type="Rhea" id="RHEA:79403"/>
        <dbReference type="ChEBI" id="CHEBI:229956"/>
    </reaction>
</comment>
<dbReference type="PANTHER" id="PTHR23512">
    <property type="entry name" value="MAJOR FACILITATOR SUPERFAMILY DOMAIN-CONTAINING PROTEIN 1"/>
    <property type="match status" value="1"/>
</dbReference>
<dbReference type="EMBL" id="AJWJ01000184">
    <property type="protein sequence ID" value="KAF2073757.1"/>
    <property type="molecule type" value="Genomic_DNA"/>
</dbReference>
<sequence>MATEENEPLTPNEDGSNSPAQKQPLKSHLFRYLGLLFICLITFGSYYIYDIPGAFQTNIEALYNIQSDKFNVLYSVYNFPNTVIVFFGGYLIDSVFGLRKGALIFCCLVMSGQILFAVSGSLKLYWLAVVGRMIFGLGGESLSVAQSTFCATWFNGRSDINFAFAVTLGFSRIGSAVNFQTTPKIAAALNTADAIWFGAITCGVSFVACLILIALDAIRAKKDKSVVKNDPVQLADIKRFPVSLWLIFLAIVLFYVPLFVYVVNAKQFLGTKWPGCDASVLASIPYYTAAPSPIIGFIIDRFGRNLTFMTVASIGMAVAHIILAYTHVTPYVGMIIMGLSYATMAASIWVTFPALVPSKRLGTAYGLAFAFQNAGVAIVTLIIGAILTKTDNNYLYSESIFVGIACVGVAIHIILIFIDLKTKAINIPAADMKALVKRINQEEKPLLINDNNDN</sequence>
<evidence type="ECO:0000256" key="13">
    <source>
        <dbReference type="ARBA" id="ARBA00044893"/>
    </source>
</evidence>
<evidence type="ECO:0000256" key="26">
    <source>
        <dbReference type="SAM" id="Phobius"/>
    </source>
</evidence>
<keyword evidence="5 26" id="KW-1133">Transmembrane helix</keyword>
<comment type="catalytic activity">
    <reaction evidence="13">
        <text>L-alpha-aminoacyl-L-lysine(out) = L-alpha-aminoacyl-L-lysine(in)</text>
        <dbReference type="Rhea" id="RHEA:79383"/>
        <dbReference type="ChEBI" id="CHEBI:229966"/>
    </reaction>
</comment>
<evidence type="ECO:0000256" key="22">
    <source>
        <dbReference type="ARBA" id="ARBA00045018"/>
    </source>
</evidence>
<name>A0A8J4V4P6_9MYCE</name>
<feature type="transmembrane region" description="Helical" evidence="26">
    <location>
        <begin position="331"/>
        <end position="352"/>
    </location>
</feature>
<feature type="transmembrane region" description="Helical" evidence="26">
    <location>
        <begin position="194"/>
        <end position="218"/>
    </location>
</feature>
<evidence type="ECO:0000256" key="6">
    <source>
        <dbReference type="ARBA" id="ARBA00023136"/>
    </source>
</evidence>
<feature type="region of interest" description="Disordered" evidence="25">
    <location>
        <begin position="1"/>
        <end position="22"/>
    </location>
</feature>
<evidence type="ECO:0000256" key="5">
    <source>
        <dbReference type="ARBA" id="ARBA00022989"/>
    </source>
</evidence>
<dbReference type="GO" id="GO:0005765">
    <property type="term" value="C:lysosomal membrane"/>
    <property type="evidence" value="ECO:0007669"/>
    <property type="project" value="UniProtKB-SubCell"/>
</dbReference>
<comment type="catalytic activity">
    <reaction evidence="19">
        <text>L-alanyl-L-lysine(out) = L-alanyl-L-lysine(in)</text>
        <dbReference type="Rhea" id="RHEA:79415"/>
        <dbReference type="ChEBI" id="CHEBI:192470"/>
    </reaction>
</comment>
<evidence type="ECO:0000256" key="4">
    <source>
        <dbReference type="ARBA" id="ARBA00022692"/>
    </source>
</evidence>
<feature type="transmembrane region" description="Helical" evidence="26">
    <location>
        <begin position="399"/>
        <end position="418"/>
    </location>
</feature>
<comment type="catalytic activity">
    <reaction evidence="8">
        <text>L-lysyl-L-alanine(out) = L-lysyl-L-alanine(in)</text>
        <dbReference type="Rhea" id="RHEA:79399"/>
        <dbReference type="ChEBI" id="CHEBI:229954"/>
    </reaction>
</comment>
<comment type="catalytic activity">
    <reaction evidence="18">
        <text>L-histidyl-L-alpha-amino acid(out) = L-histidyl-L-alpha-amino acid(in)</text>
        <dbReference type="Rhea" id="RHEA:79379"/>
        <dbReference type="ChEBI" id="CHEBI:229964"/>
    </reaction>
</comment>
<keyword evidence="3" id="KW-0813">Transport</keyword>
<dbReference type="InterPro" id="IPR052187">
    <property type="entry name" value="MFSD1"/>
</dbReference>
<evidence type="ECO:0000256" key="25">
    <source>
        <dbReference type="SAM" id="MobiDB-lite"/>
    </source>
</evidence>
<feature type="domain" description="Major facilitator superfamily (MFS) profile" evidence="27">
    <location>
        <begin position="34"/>
        <end position="423"/>
    </location>
</feature>
<keyword evidence="29" id="KW-1185">Reference proteome</keyword>
<comment type="catalytic activity">
    <reaction evidence="20">
        <text>L-lysyl-glycine(out) = L-lysyl-glycine(in)</text>
        <dbReference type="Rhea" id="RHEA:79407"/>
        <dbReference type="ChEBI" id="CHEBI:191202"/>
    </reaction>
</comment>
<dbReference type="AlphaFoldDB" id="A0A8J4V4P6"/>
<evidence type="ECO:0000313" key="28">
    <source>
        <dbReference type="EMBL" id="KAF2073757.1"/>
    </source>
</evidence>
<comment type="catalytic activity">
    <reaction evidence="11">
        <text>L-alpha-aminoacyl-L-histidine(out) = L-alpha-aminoacyl-L-histidine(in)</text>
        <dbReference type="Rhea" id="RHEA:79375"/>
        <dbReference type="ChEBI" id="CHEBI:229967"/>
    </reaction>
</comment>
<feature type="transmembrane region" description="Helical" evidence="26">
    <location>
        <begin position="29"/>
        <end position="49"/>
    </location>
</feature>
<comment type="catalytic activity">
    <reaction evidence="12">
        <text>L-lysyl-L-alpha-amino acid(out) = L-lysyl-L-alpha-amino acid(in)</text>
        <dbReference type="Rhea" id="RHEA:79387"/>
        <dbReference type="ChEBI" id="CHEBI:229965"/>
    </reaction>
</comment>
<dbReference type="InterPro" id="IPR036259">
    <property type="entry name" value="MFS_trans_sf"/>
</dbReference>
<comment type="subunit">
    <text evidence="24">Homodimer. Interacts with lysosomal protein GLMP (via lumenal domain); the interaction starts while both proteins are still in the endoplasmic reticulum and is required for stabilization of MFSD1 in lysosomes but has no direct effect on its targeting to lysosomes or transporter activity.</text>
</comment>
<evidence type="ECO:0000256" key="14">
    <source>
        <dbReference type="ARBA" id="ARBA00044898"/>
    </source>
</evidence>
<proteinExistence type="inferred from homology"/>
<keyword evidence="6 26" id="KW-0472">Membrane</keyword>
<feature type="transmembrane region" description="Helical" evidence="26">
    <location>
        <begin position="306"/>
        <end position="325"/>
    </location>
</feature>
<comment type="similarity">
    <text evidence="2">Belongs to the major facilitator superfamily.</text>
</comment>
<comment type="function">
    <text evidence="23">Lysosomal dipeptide uniporter that selectively exports lysine, arginine or histidine-containing dipeptides with a net positive charge from the lysosome lumen into the cytosol. Could play a role in a specific type of protein O-glycosylation indirectly regulating macrophages migration and tissue invasion. Also essential for liver homeostasis.</text>
</comment>
<evidence type="ECO:0000256" key="1">
    <source>
        <dbReference type="ARBA" id="ARBA00004155"/>
    </source>
</evidence>
<comment type="caution">
    <text evidence="28">The sequence shown here is derived from an EMBL/GenBank/DDBJ whole genome shotgun (WGS) entry which is preliminary data.</text>
</comment>
<evidence type="ECO:0000256" key="8">
    <source>
        <dbReference type="ARBA" id="ARBA00044876"/>
    </source>
</evidence>
<gene>
    <name evidence="28" type="ORF">CYY_004926</name>
</gene>
<dbReference type="Pfam" id="PF07690">
    <property type="entry name" value="MFS_1"/>
    <property type="match status" value="1"/>
</dbReference>
<feature type="transmembrane region" description="Helical" evidence="26">
    <location>
        <begin position="364"/>
        <end position="387"/>
    </location>
</feature>
<dbReference type="SUPFAM" id="SSF103473">
    <property type="entry name" value="MFS general substrate transporter"/>
    <property type="match status" value="1"/>
</dbReference>
<dbReference type="PANTHER" id="PTHR23512:SF3">
    <property type="entry name" value="MAJOR FACILITATOR SUPERFAMILY DOMAIN-CONTAINING PROTEIN 1"/>
    <property type="match status" value="1"/>
</dbReference>
<feature type="transmembrane region" description="Helical" evidence="26">
    <location>
        <begin position="280"/>
        <end position="299"/>
    </location>
</feature>
<dbReference type="InterPro" id="IPR020846">
    <property type="entry name" value="MFS_dom"/>
</dbReference>
<comment type="catalytic activity">
    <reaction evidence="9">
        <text>L-histidyl-glycine(out) = L-histidyl-glycine(in)</text>
        <dbReference type="Rhea" id="RHEA:79395"/>
        <dbReference type="ChEBI" id="CHEBI:229957"/>
    </reaction>
</comment>
<evidence type="ECO:0000256" key="20">
    <source>
        <dbReference type="ARBA" id="ARBA00044924"/>
    </source>
</evidence>
<comment type="catalytic activity">
    <reaction evidence="14">
        <text>L-aspartyl-L-lysine(out) = L-aspartyl-L-lysine(in)</text>
        <dbReference type="Rhea" id="RHEA:79411"/>
        <dbReference type="ChEBI" id="CHEBI:229953"/>
    </reaction>
</comment>
<dbReference type="Proteomes" id="UP000695562">
    <property type="component" value="Unassembled WGS sequence"/>
</dbReference>
<evidence type="ECO:0000256" key="10">
    <source>
        <dbReference type="ARBA" id="ARBA00044881"/>
    </source>
</evidence>
<evidence type="ECO:0000256" key="17">
    <source>
        <dbReference type="ARBA" id="ARBA00044903"/>
    </source>
</evidence>
<evidence type="ECO:0000256" key="15">
    <source>
        <dbReference type="ARBA" id="ARBA00044899"/>
    </source>
</evidence>
<reference evidence="28" key="1">
    <citation type="submission" date="2020-01" db="EMBL/GenBank/DDBJ databases">
        <title>Development of genomics and gene disruption for Polysphondylium violaceum indicates a role for the polyketide synthase stlB in stalk morphogenesis.</title>
        <authorList>
            <person name="Narita B."/>
            <person name="Kawabe Y."/>
            <person name="Kin K."/>
            <person name="Saito T."/>
            <person name="Gibbs R."/>
            <person name="Kuspa A."/>
            <person name="Muzny D."/>
            <person name="Queller D."/>
            <person name="Richards S."/>
            <person name="Strassman J."/>
            <person name="Sucgang R."/>
            <person name="Worley K."/>
            <person name="Schaap P."/>
        </authorList>
    </citation>
    <scope>NUCLEOTIDE SEQUENCE</scope>
    <source>
        <strain evidence="28">QSvi11</strain>
    </source>
</reference>
<organism evidence="28 29">
    <name type="scientific">Polysphondylium violaceum</name>
    <dbReference type="NCBI Taxonomy" id="133409"/>
    <lineage>
        <taxon>Eukaryota</taxon>
        <taxon>Amoebozoa</taxon>
        <taxon>Evosea</taxon>
        <taxon>Eumycetozoa</taxon>
        <taxon>Dictyostelia</taxon>
        <taxon>Dictyosteliales</taxon>
        <taxon>Dictyosteliaceae</taxon>
        <taxon>Polysphondylium</taxon>
    </lineage>
</organism>
<comment type="catalytic activity">
    <reaction evidence="15">
        <text>L-arginyl-L-alpha-amino acid(out) = L-arginyl-L-alpha-amino acid(in)</text>
        <dbReference type="Rhea" id="RHEA:79371"/>
        <dbReference type="ChEBI" id="CHEBI:84315"/>
    </reaction>
</comment>
<dbReference type="OrthoDB" id="424834at2759"/>
<evidence type="ECO:0000256" key="7">
    <source>
        <dbReference type="ARBA" id="ARBA00023228"/>
    </source>
</evidence>
<comment type="catalytic activity">
    <reaction evidence="10">
        <text>L-alpha-aminoacyl-L-arginine(out) = L-alpha-aminoacyl-L-arginine(in)</text>
        <dbReference type="Rhea" id="RHEA:79367"/>
        <dbReference type="ChEBI" id="CHEBI:229968"/>
    </reaction>
</comment>
<evidence type="ECO:0000256" key="2">
    <source>
        <dbReference type="ARBA" id="ARBA00008335"/>
    </source>
</evidence>
<evidence type="ECO:0000256" key="9">
    <source>
        <dbReference type="ARBA" id="ARBA00044878"/>
    </source>
</evidence>
<dbReference type="PROSITE" id="PS50850">
    <property type="entry name" value="MFS"/>
    <property type="match status" value="1"/>
</dbReference>
<evidence type="ECO:0000256" key="16">
    <source>
        <dbReference type="ARBA" id="ARBA00044900"/>
    </source>
</evidence>
<dbReference type="GO" id="GO:0022857">
    <property type="term" value="F:transmembrane transporter activity"/>
    <property type="evidence" value="ECO:0007669"/>
    <property type="project" value="InterPro"/>
</dbReference>
<comment type="subcellular location">
    <subcellularLocation>
        <location evidence="1">Lysosome membrane</location>
        <topology evidence="1">Multi-pass membrane protein</topology>
    </subcellularLocation>
</comment>
<dbReference type="InterPro" id="IPR011701">
    <property type="entry name" value="MFS"/>
</dbReference>
<feature type="transmembrane region" description="Helical" evidence="26">
    <location>
        <begin position="103"/>
        <end position="126"/>
    </location>
</feature>
<evidence type="ECO:0000313" key="29">
    <source>
        <dbReference type="Proteomes" id="UP000695562"/>
    </source>
</evidence>
<accession>A0A8J4V4P6</accession>
<feature type="transmembrane region" description="Helical" evidence="26">
    <location>
        <begin position="72"/>
        <end position="91"/>
    </location>
</feature>
<dbReference type="Gene3D" id="1.20.1250.20">
    <property type="entry name" value="MFS general substrate transporter like domains"/>
    <property type="match status" value="1"/>
</dbReference>
<protein>
    <recommendedName>
        <fullName evidence="21">Lysosomal dipeptide transporter MFSD1</fullName>
    </recommendedName>
    <alternativeName>
        <fullName evidence="22">Major facilitator superfamily domain-containing protein 1</fullName>
    </alternativeName>
</protein>